<dbReference type="GO" id="GO:0046873">
    <property type="term" value="F:metal ion transmembrane transporter activity"/>
    <property type="evidence" value="ECO:0007669"/>
    <property type="project" value="InterPro"/>
</dbReference>
<keyword evidence="4 6" id="KW-1133">Transmembrane helix</keyword>
<proteinExistence type="inferred from homology"/>
<evidence type="ECO:0000313" key="7">
    <source>
        <dbReference type="EMBL" id="MBB5182037.1"/>
    </source>
</evidence>
<evidence type="ECO:0000256" key="3">
    <source>
        <dbReference type="ARBA" id="ARBA00022692"/>
    </source>
</evidence>
<keyword evidence="3 6" id="KW-0812">Transmembrane</keyword>
<evidence type="ECO:0000256" key="5">
    <source>
        <dbReference type="ARBA" id="ARBA00023136"/>
    </source>
</evidence>
<sequence length="312" mass="36247">MIEFYKTTDIGTIKISEPETGCWINVIAPTENERNYLIDTIGVLPEFVKSSLDPEESSHIDFDDELHQTLVIVDYPSLDNKRSEPNIYEYFTYPLGIVIIKGFVVTISLYESWTISELMRGQFKGIDTRLKTRFTLMILLRISQRFLLCLREIDQLTNRIENQLLEQVRNKELLQLLDLEKSLVYFSTSLKSDEATLNRIRRGKAIKLYEEDDDLLEDILIEIRQGVEMCSIYSGILSGMRDAFSSVINNNMNDVMKFLSIITIIMSIPNIIFAFYGMNVKLPVPYVWFPTLVCLISCIIAWIVFSRNKRFK</sequence>
<dbReference type="SUPFAM" id="SSF143865">
    <property type="entry name" value="CorA soluble domain-like"/>
    <property type="match status" value="1"/>
</dbReference>
<comment type="similarity">
    <text evidence="2">Belongs to the CorA metal ion transporter (MIT) (TC 1.A.35) family.</text>
</comment>
<dbReference type="SUPFAM" id="SSF144083">
    <property type="entry name" value="Magnesium transport protein CorA, transmembrane region"/>
    <property type="match status" value="1"/>
</dbReference>
<feature type="transmembrane region" description="Helical" evidence="6">
    <location>
        <begin position="284"/>
        <end position="305"/>
    </location>
</feature>
<name>A0A7W8CUS9_9FIRM</name>
<dbReference type="Pfam" id="PF01544">
    <property type="entry name" value="CorA"/>
    <property type="match status" value="1"/>
</dbReference>
<dbReference type="AlphaFoldDB" id="A0A7W8CUS9"/>
<dbReference type="InterPro" id="IPR047199">
    <property type="entry name" value="CorA-like"/>
</dbReference>
<organism evidence="7 8">
    <name type="scientific">Catenisphaera adipataccumulans</name>
    <dbReference type="NCBI Taxonomy" id="700500"/>
    <lineage>
        <taxon>Bacteria</taxon>
        <taxon>Bacillati</taxon>
        <taxon>Bacillota</taxon>
        <taxon>Erysipelotrichia</taxon>
        <taxon>Erysipelotrichales</taxon>
        <taxon>Erysipelotrichaceae</taxon>
        <taxon>Catenisphaera</taxon>
    </lineage>
</organism>
<evidence type="ECO:0000256" key="1">
    <source>
        <dbReference type="ARBA" id="ARBA00004141"/>
    </source>
</evidence>
<feature type="transmembrane region" description="Helical" evidence="6">
    <location>
        <begin position="258"/>
        <end position="278"/>
    </location>
</feature>
<keyword evidence="5 6" id="KW-0472">Membrane</keyword>
<evidence type="ECO:0000313" key="8">
    <source>
        <dbReference type="Proteomes" id="UP000539953"/>
    </source>
</evidence>
<protein>
    <submittedName>
        <fullName evidence="7">Magnesium transporter</fullName>
    </submittedName>
</protein>
<accession>A0A7W8CUS9</accession>
<comment type="caution">
    <text evidence="7">The sequence shown here is derived from an EMBL/GenBank/DDBJ whole genome shotgun (WGS) entry which is preliminary data.</text>
</comment>
<dbReference type="Gene3D" id="1.20.58.340">
    <property type="entry name" value="Magnesium transport protein CorA, transmembrane region"/>
    <property type="match status" value="1"/>
</dbReference>
<dbReference type="InterPro" id="IPR045863">
    <property type="entry name" value="CorA_TM1_TM2"/>
</dbReference>
<dbReference type="PANTHER" id="PTHR47891">
    <property type="entry name" value="TRANSPORTER-RELATED"/>
    <property type="match status" value="1"/>
</dbReference>
<dbReference type="CDD" id="cd12827">
    <property type="entry name" value="EcCorA_ZntB-like_u2"/>
    <property type="match status" value="1"/>
</dbReference>
<evidence type="ECO:0000256" key="4">
    <source>
        <dbReference type="ARBA" id="ARBA00022989"/>
    </source>
</evidence>
<dbReference type="RefSeq" id="WP_183326419.1">
    <property type="nucleotide sequence ID" value="NZ_JACHHK010000001.1"/>
</dbReference>
<reference evidence="7 8" key="1">
    <citation type="submission" date="2020-08" db="EMBL/GenBank/DDBJ databases">
        <title>Genomic Encyclopedia of Type Strains, Phase IV (KMG-IV): sequencing the most valuable type-strain genomes for metagenomic binning, comparative biology and taxonomic classification.</title>
        <authorList>
            <person name="Goeker M."/>
        </authorList>
    </citation>
    <scope>NUCLEOTIDE SEQUENCE [LARGE SCALE GENOMIC DNA]</scope>
    <source>
        <strain evidence="7 8">DSM 25799</strain>
    </source>
</reference>
<evidence type="ECO:0000256" key="2">
    <source>
        <dbReference type="ARBA" id="ARBA00009765"/>
    </source>
</evidence>
<dbReference type="GO" id="GO:0016020">
    <property type="term" value="C:membrane"/>
    <property type="evidence" value="ECO:0007669"/>
    <property type="project" value="UniProtKB-SubCell"/>
</dbReference>
<evidence type="ECO:0000256" key="6">
    <source>
        <dbReference type="SAM" id="Phobius"/>
    </source>
</evidence>
<dbReference type="Proteomes" id="UP000539953">
    <property type="component" value="Unassembled WGS sequence"/>
</dbReference>
<dbReference type="Gene3D" id="3.30.460.20">
    <property type="entry name" value="CorA soluble domain-like"/>
    <property type="match status" value="1"/>
</dbReference>
<comment type="subcellular location">
    <subcellularLocation>
        <location evidence="1">Membrane</location>
        <topology evidence="1">Multi-pass membrane protein</topology>
    </subcellularLocation>
</comment>
<dbReference type="EMBL" id="JACHHK010000001">
    <property type="protein sequence ID" value="MBB5182037.1"/>
    <property type="molecule type" value="Genomic_DNA"/>
</dbReference>
<gene>
    <name evidence="7" type="ORF">HNQ47_000040</name>
</gene>
<dbReference type="InterPro" id="IPR002523">
    <property type="entry name" value="MgTranspt_CorA/ZnTranspt_ZntB"/>
</dbReference>
<dbReference type="InterPro" id="IPR045861">
    <property type="entry name" value="CorA_cytoplasmic_dom"/>
</dbReference>
<dbReference type="PANTHER" id="PTHR47891:SF2">
    <property type="entry name" value="MAGNESIUM AND COBALT TRANSPORTER"/>
    <property type="match status" value="1"/>
</dbReference>
<keyword evidence="8" id="KW-1185">Reference proteome</keyword>